<proteinExistence type="predicted"/>
<evidence type="ECO:0000313" key="2">
    <source>
        <dbReference type="Proteomes" id="UP000257109"/>
    </source>
</evidence>
<dbReference type="AlphaFoldDB" id="A0A371GIM8"/>
<reference evidence="1" key="1">
    <citation type="submission" date="2018-05" db="EMBL/GenBank/DDBJ databases">
        <title>Draft genome of Mucuna pruriens seed.</title>
        <authorList>
            <person name="Nnadi N.E."/>
            <person name="Vos R."/>
            <person name="Hasami M.H."/>
            <person name="Devisetty U.K."/>
            <person name="Aguiy J.C."/>
        </authorList>
    </citation>
    <scope>NUCLEOTIDE SEQUENCE [LARGE SCALE GENOMIC DNA]</scope>
    <source>
        <strain evidence="1">JCA_2017</strain>
    </source>
</reference>
<comment type="caution">
    <text evidence="1">The sequence shown here is derived from an EMBL/GenBank/DDBJ whole genome shotgun (WGS) entry which is preliminary data.</text>
</comment>
<dbReference type="Proteomes" id="UP000257109">
    <property type="component" value="Unassembled WGS sequence"/>
</dbReference>
<name>A0A371GIM8_MUCPR</name>
<gene>
    <name evidence="1" type="ORF">CR513_27731</name>
</gene>
<protein>
    <submittedName>
        <fullName evidence="1">Uncharacterized protein</fullName>
    </submittedName>
</protein>
<keyword evidence="2" id="KW-1185">Reference proteome</keyword>
<accession>A0A371GIM8</accession>
<feature type="non-terminal residue" evidence="1">
    <location>
        <position position="1"/>
    </location>
</feature>
<organism evidence="1 2">
    <name type="scientific">Mucuna pruriens</name>
    <name type="common">Velvet bean</name>
    <name type="synonym">Dolichos pruriens</name>
    <dbReference type="NCBI Taxonomy" id="157652"/>
    <lineage>
        <taxon>Eukaryota</taxon>
        <taxon>Viridiplantae</taxon>
        <taxon>Streptophyta</taxon>
        <taxon>Embryophyta</taxon>
        <taxon>Tracheophyta</taxon>
        <taxon>Spermatophyta</taxon>
        <taxon>Magnoliopsida</taxon>
        <taxon>eudicotyledons</taxon>
        <taxon>Gunneridae</taxon>
        <taxon>Pentapetalae</taxon>
        <taxon>rosids</taxon>
        <taxon>fabids</taxon>
        <taxon>Fabales</taxon>
        <taxon>Fabaceae</taxon>
        <taxon>Papilionoideae</taxon>
        <taxon>50 kb inversion clade</taxon>
        <taxon>NPAAA clade</taxon>
        <taxon>indigoferoid/millettioid clade</taxon>
        <taxon>Phaseoleae</taxon>
        <taxon>Mucuna</taxon>
    </lineage>
</organism>
<sequence length="69" mass="7897">MEELYHYTYMDTNKLHRGNLGRISQGHVENHAESGVQKVDSENRSKTGGDCVYVELWTQPPTMTIMAKL</sequence>
<evidence type="ECO:0000313" key="1">
    <source>
        <dbReference type="EMBL" id="RDX90405.1"/>
    </source>
</evidence>
<dbReference type="EMBL" id="QJKJ01005407">
    <property type="protein sequence ID" value="RDX90405.1"/>
    <property type="molecule type" value="Genomic_DNA"/>
</dbReference>